<comment type="similarity">
    <text evidence="1 4">Belongs to the DegT/DnrJ/EryC1 family.</text>
</comment>
<dbReference type="Pfam" id="PF01041">
    <property type="entry name" value="DegT_DnrJ_EryC1"/>
    <property type="match status" value="1"/>
</dbReference>
<protein>
    <submittedName>
        <fullName evidence="5">DegT/DnrJ/EryC1/StrS aminotransferase family protein</fullName>
    </submittedName>
</protein>
<accession>A0A8J6P162</accession>
<dbReference type="InterPro" id="IPR015422">
    <property type="entry name" value="PyrdxlP-dep_Trfase_small"/>
</dbReference>
<dbReference type="GO" id="GO:0030170">
    <property type="term" value="F:pyridoxal phosphate binding"/>
    <property type="evidence" value="ECO:0007669"/>
    <property type="project" value="TreeGrafter"/>
</dbReference>
<dbReference type="Gene3D" id="3.40.640.10">
    <property type="entry name" value="Type I PLP-dependent aspartate aminotransferase-like (Major domain)"/>
    <property type="match status" value="1"/>
</dbReference>
<dbReference type="CDD" id="cd00616">
    <property type="entry name" value="AHBA_syn"/>
    <property type="match status" value="1"/>
</dbReference>
<name>A0A8J6P162_9BACT</name>
<feature type="active site" description="Proton acceptor" evidence="2">
    <location>
        <position position="185"/>
    </location>
</feature>
<dbReference type="SUPFAM" id="SSF53383">
    <property type="entry name" value="PLP-dependent transferases"/>
    <property type="match status" value="1"/>
</dbReference>
<evidence type="ECO:0000256" key="1">
    <source>
        <dbReference type="ARBA" id="ARBA00037999"/>
    </source>
</evidence>
<gene>
    <name evidence="5" type="ORF">H8D96_03900</name>
</gene>
<dbReference type="GO" id="GO:0000271">
    <property type="term" value="P:polysaccharide biosynthetic process"/>
    <property type="evidence" value="ECO:0007669"/>
    <property type="project" value="TreeGrafter"/>
</dbReference>
<evidence type="ECO:0000256" key="3">
    <source>
        <dbReference type="PIRSR" id="PIRSR000390-2"/>
    </source>
</evidence>
<feature type="modified residue" description="N6-(pyridoxal phosphate)lysine" evidence="3">
    <location>
        <position position="185"/>
    </location>
</feature>
<dbReference type="PIRSF" id="PIRSF000390">
    <property type="entry name" value="PLP_StrS"/>
    <property type="match status" value="1"/>
</dbReference>
<keyword evidence="3 4" id="KW-0663">Pyridoxal phosphate</keyword>
<dbReference type="EMBL" id="JACNIG010000106">
    <property type="protein sequence ID" value="MBC8431042.1"/>
    <property type="molecule type" value="Genomic_DNA"/>
</dbReference>
<dbReference type="InterPro" id="IPR015424">
    <property type="entry name" value="PyrdxlP-dep_Trfase"/>
</dbReference>
<sequence>MNQTNASSDYIPHSRPTLGQEEIDPVAGVIASSQIAQGRVVHEFERTFAQKMNAKYAVSTNSGTAALHLVLLAMGIGEQDEVIIPSYVCTALLNAVKYVGATPVLAEIDPENYNLDPDDVKRQLTKRTKAVIVPHLFGLAAEMEGLLALNVPIIEDCAQAIGSTYRQKCVGTFGEAAIFSFYATKVMTTGEGGMVVSDSKDLMDRVRDLREYDNKDKYKIRYNYKTTDICAAIGLVQLSRIEKFIRRRRAIARSYDQAFESLDLQLPAREQGHIYFRYVLGLGTDSSSWIRKLKAEGIECARPVYRPLHQYLGLKGFGRTEKAWKESLSIPIYPSLTEENVERVIKGLINTYKEEISERHI</sequence>
<dbReference type="Proteomes" id="UP000605201">
    <property type="component" value="Unassembled WGS sequence"/>
</dbReference>
<dbReference type="PANTHER" id="PTHR30244:SF34">
    <property type="entry name" value="DTDP-4-AMINO-4,6-DIDEOXYGALACTOSE TRANSAMINASE"/>
    <property type="match status" value="1"/>
</dbReference>
<dbReference type="PANTHER" id="PTHR30244">
    <property type="entry name" value="TRANSAMINASE"/>
    <property type="match status" value="1"/>
</dbReference>
<dbReference type="InterPro" id="IPR000653">
    <property type="entry name" value="DegT/StrS_aminotransferase"/>
</dbReference>
<evidence type="ECO:0000313" key="6">
    <source>
        <dbReference type="Proteomes" id="UP000605201"/>
    </source>
</evidence>
<keyword evidence="5" id="KW-0032">Aminotransferase</keyword>
<dbReference type="Gene3D" id="3.90.1150.10">
    <property type="entry name" value="Aspartate Aminotransferase, domain 1"/>
    <property type="match status" value="1"/>
</dbReference>
<evidence type="ECO:0000256" key="4">
    <source>
        <dbReference type="RuleBase" id="RU004508"/>
    </source>
</evidence>
<proteinExistence type="inferred from homology"/>
<dbReference type="InterPro" id="IPR015421">
    <property type="entry name" value="PyrdxlP-dep_Trfase_major"/>
</dbReference>
<evidence type="ECO:0000313" key="5">
    <source>
        <dbReference type="EMBL" id="MBC8431042.1"/>
    </source>
</evidence>
<reference evidence="5 6" key="1">
    <citation type="submission" date="2020-08" db="EMBL/GenBank/DDBJ databases">
        <title>Bridging the membrane lipid divide: bacteria of the FCB group superphylum have the potential to synthesize archaeal ether lipids.</title>
        <authorList>
            <person name="Villanueva L."/>
            <person name="Von Meijenfeldt F.A.B."/>
            <person name="Westbye A.B."/>
            <person name="Yadav S."/>
            <person name="Hopmans E.C."/>
            <person name="Dutilh B.E."/>
            <person name="Sinninghe Damste J.S."/>
        </authorList>
    </citation>
    <scope>NUCLEOTIDE SEQUENCE [LARGE SCALE GENOMIC DNA]</scope>
    <source>
        <strain evidence="5">NIOZ-UU17</strain>
    </source>
</reference>
<keyword evidence="5" id="KW-0808">Transferase</keyword>
<dbReference type="AlphaFoldDB" id="A0A8J6P162"/>
<dbReference type="GO" id="GO:0008483">
    <property type="term" value="F:transaminase activity"/>
    <property type="evidence" value="ECO:0007669"/>
    <property type="project" value="UniProtKB-KW"/>
</dbReference>
<evidence type="ECO:0000256" key="2">
    <source>
        <dbReference type="PIRSR" id="PIRSR000390-1"/>
    </source>
</evidence>
<organism evidence="5 6">
    <name type="scientific">Candidatus Desulfatibia vada</name>
    <dbReference type="NCBI Taxonomy" id="2841696"/>
    <lineage>
        <taxon>Bacteria</taxon>
        <taxon>Pseudomonadati</taxon>
        <taxon>Thermodesulfobacteriota</taxon>
        <taxon>Desulfobacteria</taxon>
        <taxon>Desulfobacterales</taxon>
        <taxon>Desulfobacterales incertae sedis</taxon>
        <taxon>Candidatus Desulfatibia</taxon>
    </lineage>
</organism>
<comment type="caution">
    <text evidence="5">The sequence shown here is derived from an EMBL/GenBank/DDBJ whole genome shotgun (WGS) entry which is preliminary data.</text>
</comment>